<feature type="compositionally biased region" description="Low complexity" evidence="1">
    <location>
        <begin position="1"/>
        <end position="17"/>
    </location>
</feature>
<reference evidence="2 3" key="1">
    <citation type="submission" date="2016-08" db="EMBL/GenBank/DDBJ databases">
        <title>Draft genome sequence of allopolyploid Zygosaccharomyces rouxii.</title>
        <authorList>
            <person name="Watanabe J."/>
            <person name="Uehara K."/>
            <person name="Mogi Y."/>
            <person name="Tsukioka Y."/>
        </authorList>
    </citation>
    <scope>NUCLEOTIDE SEQUENCE [LARGE SCALE GENOMIC DNA]</scope>
    <source>
        <strain evidence="2 3">NBRC 110957</strain>
    </source>
</reference>
<dbReference type="OrthoDB" id="4061472at2759"/>
<dbReference type="Proteomes" id="UP000187013">
    <property type="component" value="Unassembled WGS sequence"/>
</dbReference>
<evidence type="ECO:0000313" key="2">
    <source>
        <dbReference type="EMBL" id="GAV56393.1"/>
    </source>
</evidence>
<comment type="caution">
    <text evidence="2">The sequence shown here is derived from an EMBL/GenBank/DDBJ whole genome shotgun (WGS) entry which is preliminary data.</text>
</comment>
<evidence type="ECO:0008006" key="4">
    <source>
        <dbReference type="Google" id="ProtNLM"/>
    </source>
</evidence>
<evidence type="ECO:0000313" key="3">
    <source>
        <dbReference type="Proteomes" id="UP000187013"/>
    </source>
</evidence>
<dbReference type="EMBL" id="BDGX01000054">
    <property type="protein sequence ID" value="GAV56393.1"/>
    <property type="molecule type" value="Genomic_DNA"/>
</dbReference>
<name>A0A1Q3ALG7_ZYGRO</name>
<dbReference type="InterPro" id="IPR014752">
    <property type="entry name" value="Arrestin-like_C"/>
</dbReference>
<accession>A0A1Q3ALG7</accession>
<dbReference type="AlphaFoldDB" id="A0A1Q3ALG7"/>
<protein>
    <recommendedName>
        <fullName evidence="4">Arrestin-like N-terminal domain-containing protein</fullName>
    </recommendedName>
</protein>
<proteinExistence type="predicted"/>
<dbReference type="Gene3D" id="2.60.40.640">
    <property type="match status" value="1"/>
</dbReference>
<sequence>MLRTASNESGSSGISNEEGGKKRHKLVKLKNLKNGGTTIKNDPGEYEYYYEPLETINNPFNTKCVSSDKGYSVELKVDTPPDKVVVLPDLPTQYSEVTSSRHSNSSTTHLFENSSTSSLPNVRIASQALTNGGIAVSGTVIVKSLNSQLPQRLRYQSVALKCFVEEYACFVDGPNDSSNNKTKQIKLLNKKNDADITHLLPSEELRLDLTDMVDPGSTDGVRWLHPCHTYELPFTFTLKPYDFPASVRTYFGSTHYRIESLTQVGNDAIDTSFLTD</sequence>
<organism evidence="2 3">
    <name type="scientific">Zygosaccharomyces rouxii</name>
    <dbReference type="NCBI Taxonomy" id="4956"/>
    <lineage>
        <taxon>Eukaryota</taxon>
        <taxon>Fungi</taxon>
        <taxon>Dikarya</taxon>
        <taxon>Ascomycota</taxon>
        <taxon>Saccharomycotina</taxon>
        <taxon>Saccharomycetes</taxon>
        <taxon>Saccharomycetales</taxon>
        <taxon>Saccharomycetaceae</taxon>
        <taxon>Zygosaccharomyces</taxon>
    </lineage>
</organism>
<feature type="region of interest" description="Disordered" evidence="1">
    <location>
        <begin position="1"/>
        <end position="22"/>
    </location>
</feature>
<evidence type="ECO:0000256" key="1">
    <source>
        <dbReference type="SAM" id="MobiDB-lite"/>
    </source>
</evidence>
<gene>
    <name evidence="2" type="ORF">ZYGR_0BB01700</name>
</gene>